<dbReference type="InterPro" id="IPR013249">
    <property type="entry name" value="RNA_pol_sigma70_r4_t2"/>
</dbReference>
<evidence type="ECO:0000313" key="8">
    <source>
        <dbReference type="EMBL" id="TWG13349.1"/>
    </source>
</evidence>
<dbReference type="Pfam" id="PF08281">
    <property type="entry name" value="Sigma70_r4_2"/>
    <property type="match status" value="1"/>
</dbReference>
<dbReference type="GO" id="GO:0006352">
    <property type="term" value="P:DNA-templated transcription initiation"/>
    <property type="evidence" value="ECO:0007669"/>
    <property type="project" value="InterPro"/>
</dbReference>
<dbReference type="AlphaFoldDB" id="A0A561VNZ8"/>
<dbReference type="NCBIfam" id="TIGR02957">
    <property type="entry name" value="SigX4"/>
    <property type="match status" value="1"/>
</dbReference>
<keyword evidence="4" id="KW-0731">Sigma factor</keyword>
<dbReference type="InterPro" id="IPR032710">
    <property type="entry name" value="NTF2-like_dom_sf"/>
</dbReference>
<feature type="domain" description="RNA polymerase sigma-70 region 2" evidence="6">
    <location>
        <begin position="10"/>
        <end position="74"/>
    </location>
</feature>
<dbReference type="GO" id="GO:0016987">
    <property type="term" value="F:sigma factor activity"/>
    <property type="evidence" value="ECO:0007669"/>
    <property type="project" value="UniProtKB-KW"/>
</dbReference>
<comment type="subunit">
    <text evidence="2">Interacts transiently with the RNA polymerase catalytic core formed by RpoA, RpoB, RpoC and RpoZ (2 alpha, 1 beta, 1 beta' and 1 omega subunit) to form the RNA polymerase holoenzyme that can initiate transcription.</text>
</comment>
<evidence type="ECO:0000256" key="5">
    <source>
        <dbReference type="ARBA" id="ARBA00023163"/>
    </source>
</evidence>
<dbReference type="InterPro" id="IPR013325">
    <property type="entry name" value="RNA_pol_sigma_r2"/>
</dbReference>
<dbReference type="SUPFAM" id="SSF54427">
    <property type="entry name" value="NTF2-like"/>
    <property type="match status" value="1"/>
</dbReference>
<gene>
    <name evidence="8" type="ORF">FHX75_13386</name>
</gene>
<dbReference type="GO" id="GO:0003677">
    <property type="term" value="F:DNA binding"/>
    <property type="evidence" value="ECO:0007669"/>
    <property type="project" value="InterPro"/>
</dbReference>
<name>A0A561VNZ8_9ACTN</name>
<dbReference type="SUPFAM" id="SSF88659">
    <property type="entry name" value="Sigma3 and sigma4 domains of RNA polymerase sigma factors"/>
    <property type="match status" value="1"/>
</dbReference>
<dbReference type="InterPro" id="IPR036388">
    <property type="entry name" value="WH-like_DNA-bd_sf"/>
</dbReference>
<dbReference type="NCBIfam" id="TIGR02937">
    <property type="entry name" value="sigma70-ECF"/>
    <property type="match status" value="1"/>
</dbReference>
<dbReference type="NCBIfam" id="NF007214">
    <property type="entry name" value="PRK09636.1"/>
    <property type="match status" value="1"/>
</dbReference>
<dbReference type="Pfam" id="PF04542">
    <property type="entry name" value="Sigma70_r2"/>
    <property type="match status" value="1"/>
</dbReference>
<dbReference type="SUPFAM" id="SSF88946">
    <property type="entry name" value="Sigma2 domain of RNA polymerase sigma factors"/>
    <property type="match status" value="1"/>
</dbReference>
<evidence type="ECO:0000256" key="1">
    <source>
        <dbReference type="ARBA" id="ARBA00010641"/>
    </source>
</evidence>
<accession>A0A561VNZ8</accession>
<dbReference type="InterPro" id="IPR014284">
    <property type="entry name" value="RNA_pol_sigma-70_dom"/>
</dbReference>
<dbReference type="RefSeq" id="WP_154942724.1">
    <property type="nucleotide sequence ID" value="NZ_VIXA01000003.1"/>
</dbReference>
<reference evidence="8 9" key="1">
    <citation type="submission" date="2019-06" db="EMBL/GenBank/DDBJ databases">
        <title>Sequencing the genomes of 1000 actinobacteria strains.</title>
        <authorList>
            <person name="Klenk H.-P."/>
        </authorList>
    </citation>
    <scope>NUCLEOTIDE SEQUENCE [LARGE SCALE GENOMIC DNA]</scope>
    <source>
        <strain evidence="8 9">DSM 102131</strain>
    </source>
</reference>
<comment type="caution">
    <text evidence="8">The sequence shown here is derived from an EMBL/GenBank/DDBJ whole genome shotgun (WGS) entry which is preliminary data.</text>
</comment>
<dbReference type="Gene3D" id="1.10.10.10">
    <property type="entry name" value="Winged helix-like DNA-binding domain superfamily/Winged helix DNA-binding domain"/>
    <property type="match status" value="1"/>
</dbReference>
<evidence type="ECO:0000259" key="6">
    <source>
        <dbReference type="Pfam" id="PF04542"/>
    </source>
</evidence>
<keyword evidence="9" id="KW-1185">Reference proteome</keyword>
<keyword evidence="3" id="KW-0805">Transcription regulation</keyword>
<proteinExistence type="inferred from homology"/>
<evidence type="ECO:0000313" key="9">
    <source>
        <dbReference type="Proteomes" id="UP000319927"/>
    </source>
</evidence>
<organism evidence="8 9">
    <name type="scientific">Micromonospora palomenae</name>
    <dbReference type="NCBI Taxonomy" id="1461247"/>
    <lineage>
        <taxon>Bacteria</taxon>
        <taxon>Bacillati</taxon>
        <taxon>Actinomycetota</taxon>
        <taxon>Actinomycetes</taxon>
        <taxon>Micromonosporales</taxon>
        <taxon>Micromonosporaceae</taxon>
        <taxon>Micromonospora</taxon>
    </lineage>
</organism>
<keyword evidence="5" id="KW-0804">Transcription</keyword>
<dbReference type="InterPro" id="IPR013324">
    <property type="entry name" value="RNA_pol_sigma_r3/r4-like"/>
</dbReference>
<dbReference type="OrthoDB" id="6689546at2"/>
<comment type="similarity">
    <text evidence="1">Belongs to the sigma-70 factor family. ECF subfamily.</text>
</comment>
<evidence type="ECO:0000256" key="4">
    <source>
        <dbReference type="ARBA" id="ARBA00023082"/>
    </source>
</evidence>
<feature type="domain" description="RNA polymerase sigma factor 70 region 4 type 2" evidence="7">
    <location>
        <begin position="110"/>
        <end position="161"/>
    </location>
</feature>
<dbReference type="EMBL" id="VIXA01000003">
    <property type="protein sequence ID" value="TWG13349.1"/>
    <property type="molecule type" value="Genomic_DNA"/>
</dbReference>
<dbReference type="InterPro" id="IPR014303">
    <property type="entry name" value="RNA_pol_sigma-70_ECF"/>
</dbReference>
<dbReference type="Proteomes" id="UP000319927">
    <property type="component" value="Unassembled WGS sequence"/>
</dbReference>
<sequence length="314" mass="34177">MPLSPHEVELFEDSRARLEAIAYRLLGSTSDAEDAVQDTFLRWQAADRERVETPGAWLTKVLTNLCLNQLTSARARRETYVGTWLPEPVLAGDRMLGPADTAEQRESVSMAVLTLMERLSARERVVYVLREAFGHSHGEIAEILEITEANCQQIYRRAKQHVAGDRTRAEVDGAAARKVVEEFLAAAVSGETERLVKLLTDDAMSAGDGGGKIPARAKPITGALAVARFLRGLFKPTNAKWDLVGGSPALYVDVVNGAPAVVVVVGDRVVGVMSLEVTSQGVAAVRIQVNPDKLERATRQWAVSEHGEPFLEAL</sequence>
<evidence type="ECO:0000259" key="7">
    <source>
        <dbReference type="Pfam" id="PF08281"/>
    </source>
</evidence>
<evidence type="ECO:0000256" key="3">
    <source>
        <dbReference type="ARBA" id="ARBA00023015"/>
    </source>
</evidence>
<dbReference type="Gene3D" id="3.10.450.50">
    <property type="match status" value="1"/>
</dbReference>
<protein>
    <submittedName>
        <fullName evidence="8">RNA polymerase ECF family sigma subunit</fullName>
    </submittedName>
</protein>
<dbReference type="InterPro" id="IPR007627">
    <property type="entry name" value="RNA_pol_sigma70_r2"/>
</dbReference>
<dbReference type="Gene3D" id="1.10.1740.10">
    <property type="match status" value="1"/>
</dbReference>
<dbReference type="PANTHER" id="PTHR30173:SF36">
    <property type="entry name" value="ECF RNA POLYMERASE SIGMA FACTOR SIGJ"/>
    <property type="match status" value="1"/>
</dbReference>
<evidence type="ECO:0000256" key="2">
    <source>
        <dbReference type="ARBA" id="ARBA00011344"/>
    </source>
</evidence>
<dbReference type="PANTHER" id="PTHR30173">
    <property type="entry name" value="SIGMA 19 FACTOR"/>
    <property type="match status" value="1"/>
</dbReference>
<dbReference type="InterPro" id="IPR052704">
    <property type="entry name" value="ECF_Sigma-70_Domain"/>
</dbReference>